<sequence length="654" mass="73877">MHVPMPGLITRIACALCLLWSSAACAGADLDAQREAFRERYAEAELGIWQLSAKDTKLLADYVLWPDLRAAYLRATLRSADDAAIRDFLQTYGMLKPARELRYQYALHLARNNRQPDFLALYQQYYADLGIARLDCMALATELATTSPEAILPRARPLWLVGKNQVSDCDPVFKSLQKAGLLDETLYAKRYSLAIENRQLPIARYLSRSLSAEHQLDAQRWTEVYGAPARFLDNAKPSLDSPAYRQKLRAAIEQVAYNEPQTAFDFWQSLSTKFKFDANDRAALARHTVLWLARYHQANAYAELTRLADAAVDDEVRHWRIRTALREHQWRNALQHLGELSETDKASEQWQYWLAVTRQQLGDATARSLFVALSGERSYYGFLAADAIGAEYNFSHADLPADEAVLENLAQQTAFVRARELFMTGLEGRGRSEWDAAVRTLNADEQVQAAILAHRWGWHSRAIATAANNGRYDDLGIRYPLPYAETFTEYAGAANIRPSWAYGVARSESLFMRDIRSPAGAIGVMQLMPSTGKTTAREINHPYDGQITLIDPGSNIRLGTWYLGRMQARFYDNPVLATAAYNAGPLRVDAWLPQHSALNASIWIETIPYSETRNYVRKVLTADTIFNWRLSGKIERLSVRMPDVQPVNRGLAAN</sequence>
<feature type="domain" description="Lytic transglycosylase superhelical linker" evidence="5">
    <location>
        <begin position="409"/>
        <end position="475"/>
    </location>
</feature>
<dbReference type="Pfam" id="PF01464">
    <property type="entry name" value="SLT"/>
    <property type="match status" value="1"/>
</dbReference>
<organism evidence="6 7">
    <name type="scientific">Woeseia oceani</name>
    <dbReference type="NCBI Taxonomy" id="1548547"/>
    <lineage>
        <taxon>Bacteria</taxon>
        <taxon>Pseudomonadati</taxon>
        <taxon>Pseudomonadota</taxon>
        <taxon>Gammaproteobacteria</taxon>
        <taxon>Woeseiales</taxon>
        <taxon>Woeseiaceae</taxon>
        <taxon>Woeseia</taxon>
    </lineage>
</organism>
<dbReference type="PANTHER" id="PTHR37423">
    <property type="entry name" value="SOLUBLE LYTIC MUREIN TRANSGLYCOSYLASE-RELATED"/>
    <property type="match status" value="1"/>
</dbReference>
<accession>A0A193LI97</accession>
<evidence type="ECO:0000256" key="3">
    <source>
        <dbReference type="SAM" id="SignalP"/>
    </source>
</evidence>
<dbReference type="GO" id="GO:0042597">
    <property type="term" value="C:periplasmic space"/>
    <property type="evidence" value="ECO:0007669"/>
    <property type="project" value="InterPro"/>
</dbReference>
<keyword evidence="2 3" id="KW-0732">Signal</keyword>
<dbReference type="Gene3D" id="1.25.20.10">
    <property type="entry name" value="Bacterial muramidases"/>
    <property type="match status" value="1"/>
</dbReference>
<evidence type="ECO:0000313" key="7">
    <source>
        <dbReference type="Proteomes" id="UP000092695"/>
    </source>
</evidence>
<dbReference type="Pfam" id="PF14718">
    <property type="entry name" value="SLT_L"/>
    <property type="match status" value="1"/>
</dbReference>
<gene>
    <name evidence="6" type="ORF">BA177_14490</name>
</gene>
<keyword evidence="7" id="KW-1185">Reference proteome</keyword>
<dbReference type="InterPro" id="IPR008939">
    <property type="entry name" value="Lytic_TGlycosylase_superhlx_U"/>
</dbReference>
<evidence type="ECO:0008006" key="8">
    <source>
        <dbReference type="Google" id="ProtNLM"/>
    </source>
</evidence>
<dbReference type="Gene3D" id="1.10.530.10">
    <property type="match status" value="1"/>
</dbReference>
<feature type="signal peptide" evidence="3">
    <location>
        <begin position="1"/>
        <end position="26"/>
    </location>
</feature>
<dbReference type="EMBL" id="CP016268">
    <property type="protein sequence ID" value="ANO52240.1"/>
    <property type="molecule type" value="Genomic_DNA"/>
</dbReference>
<dbReference type="Gene3D" id="1.10.1240.20">
    <property type="entry name" value="Lytic transglycosylase, superhelical linker domain"/>
    <property type="match status" value="1"/>
</dbReference>
<evidence type="ECO:0000259" key="4">
    <source>
        <dbReference type="Pfam" id="PF01464"/>
    </source>
</evidence>
<evidence type="ECO:0000256" key="2">
    <source>
        <dbReference type="ARBA" id="ARBA00022729"/>
    </source>
</evidence>
<dbReference type="PANTHER" id="PTHR37423:SF5">
    <property type="entry name" value="SOLUBLE LYTIC MUREIN TRANSGLYCOSYLASE"/>
    <property type="match status" value="1"/>
</dbReference>
<feature type="domain" description="Transglycosylase SLT" evidence="4">
    <location>
        <begin position="487"/>
        <end position="601"/>
    </location>
</feature>
<dbReference type="SUPFAM" id="SSF53955">
    <property type="entry name" value="Lysozyme-like"/>
    <property type="match status" value="1"/>
</dbReference>
<feature type="chain" id="PRO_5008260263" description="Transglycosylase SLT domain-containing protein" evidence="3">
    <location>
        <begin position="27"/>
        <end position="654"/>
    </location>
</feature>
<evidence type="ECO:0000259" key="5">
    <source>
        <dbReference type="Pfam" id="PF14718"/>
    </source>
</evidence>
<protein>
    <recommendedName>
        <fullName evidence="8">Transglycosylase SLT domain-containing protein</fullName>
    </recommendedName>
</protein>
<dbReference type="Proteomes" id="UP000092695">
    <property type="component" value="Chromosome"/>
</dbReference>
<comment type="similarity">
    <text evidence="1">Belongs to the transglycosylase Slt family.</text>
</comment>
<dbReference type="AlphaFoldDB" id="A0A193LI97"/>
<dbReference type="InterPro" id="IPR012289">
    <property type="entry name" value="Lytic_TGlycosylase_superhlx_L"/>
</dbReference>
<evidence type="ECO:0000256" key="1">
    <source>
        <dbReference type="ARBA" id="ARBA00007734"/>
    </source>
</evidence>
<dbReference type="InterPro" id="IPR008258">
    <property type="entry name" value="Transglycosylase_SLT_dom_1"/>
</dbReference>
<dbReference type="InterPro" id="IPR037061">
    <property type="entry name" value="Lytic_TGlycoase_superhlx_L_sf"/>
</dbReference>
<name>A0A193LI97_9GAMM</name>
<evidence type="ECO:0000313" key="6">
    <source>
        <dbReference type="EMBL" id="ANO52240.1"/>
    </source>
</evidence>
<dbReference type="InterPro" id="IPR023346">
    <property type="entry name" value="Lysozyme-like_dom_sf"/>
</dbReference>
<proteinExistence type="inferred from homology"/>
<dbReference type="CDD" id="cd13401">
    <property type="entry name" value="Slt70-like"/>
    <property type="match status" value="1"/>
</dbReference>
<dbReference type="KEGG" id="woc:BA177_14490"/>
<dbReference type="SUPFAM" id="SSF48435">
    <property type="entry name" value="Bacterial muramidases"/>
    <property type="match status" value="1"/>
</dbReference>
<dbReference type="GO" id="GO:0004553">
    <property type="term" value="F:hydrolase activity, hydrolyzing O-glycosyl compounds"/>
    <property type="evidence" value="ECO:0007669"/>
    <property type="project" value="InterPro"/>
</dbReference>
<dbReference type="STRING" id="1548547.BA177_14490"/>
<reference evidence="6 7" key="1">
    <citation type="submission" date="2016-06" db="EMBL/GenBank/DDBJ databases">
        <title>Complete genome sequence of a deep-branching marine Gamma Proteobacterium Woeseia oceani type strain XK5.</title>
        <authorList>
            <person name="Mu D."/>
            <person name="Du Z."/>
        </authorList>
    </citation>
    <scope>NUCLEOTIDE SEQUENCE [LARGE SCALE GENOMIC DNA]</scope>
    <source>
        <strain evidence="6 7">XK5</strain>
    </source>
</reference>